<organism evidence="2">
    <name type="scientific">Chromera velia CCMP2878</name>
    <dbReference type="NCBI Taxonomy" id="1169474"/>
    <lineage>
        <taxon>Eukaryota</taxon>
        <taxon>Sar</taxon>
        <taxon>Alveolata</taxon>
        <taxon>Colpodellida</taxon>
        <taxon>Chromeraceae</taxon>
        <taxon>Chromera</taxon>
    </lineage>
</organism>
<feature type="compositionally biased region" description="Basic and acidic residues" evidence="1">
    <location>
        <begin position="84"/>
        <end position="94"/>
    </location>
</feature>
<protein>
    <submittedName>
        <fullName evidence="2">Uncharacterized protein</fullName>
    </submittedName>
</protein>
<gene>
    <name evidence="2" type="ORF">Cvel_25470</name>
</gene>
<sequence length="472" mass="50519">MRGLERRLAGEMSSKEFRRQTLEIEKKGKNIKIRVDTLSEMIQNLRRCPFPDGESSKRSTCDGCVSNDSISNVVDTPFQAGGGRNERGGERNLEAQEETEEPPQALMLRYPRDRKSGSNARTTPSVGDESPLPSPSFCAHSRSLPPPSIPEAMAVTSTRMAPVNCGSTAVGQACCLPSVGVPSLSLHRGTEELSENSPLQREQDGPSEHPCSSRGGAALSESPFPPSRGNGSLESPSPNRGGVGLLERPSPDIRGVWSLERLSLDRGRVWSLKCPSPDRGGVGSLESPSPDRGGMSSGPHSFGGARCNGVGEGSLSQTTHRKRAPTSQPNSMHFAPICPPPSHRRSFSYSSVQTTAGSLSASMQTGETSFSPSAPTAARLHLLAAFAQTVQTALSFAGRQTEALSSSPRCPLGKEQPWRICMKMEAGEASIEFAVRDEETSVGELALRGGQRDRGEAGGRLNQRERERDEEG</sequence>
<feature type="region of interest" description="Disordered" evidence="1">
    <location>
        <begin position="72"/>
        <end position="150"/>
    </location>
</feature>
<feature type="compositionally biased region" description="Basic and acidic residues" evidence="1">
    <location>
        <begin position="450"/>
        <end position="472"/>
    </location>
</feature>
<dbReference type="EMBL" id="CDMZ01002085">
    <property type="protein sequence ID" value="CEM40684.1"/>
    <property type="molecule type" value="Genomic_DNA"/>
</dbReference>
<reference evidence="2" key="1">
    <citation type="submission" date="2014-11" db="EMBL/GenBank/DDBJ databases">
        <authorList>
            <person name="Otto D Thomas"/>
            <person name="Naeem Raeece"/>
        </authorList>
    </citation>
    <scope>NUCLEOTIDE SEQUENCE</scope>
</reference>
<dbReference type="AlphaFoldDB" id="A0A0G4H9P6"/>
<proteinExistence type="predicted"/>
<evidence type="ECO:0000313" key="2">
    <source>
        <dbReference type="EMBL" id="CEM40684.1"/>
    </source>
</evidence>
<evidence type="ECO:0000256" key="1">
    <source>
        <dbReference type="SAM" id="MobiDB-lite"/>
    </source>
</evidence>
<feature type="region of interest" description="Disordered" evidence="1">
    <location>
        <begin position="444"/>
        <end position="472"/>
    </location>
</feature>
<feature type="region of interest" description="Disordered" evidence="1">
    <location>
        <begin position="189"/>
        <end position="250"/>
    </location>
</feature>
<feature type="region of interest" description="Disordered" evidence="1">
    <location>
        <begin position="271"/>
        <end position="339"/>
    </location>
</feature>
<dbReference type="VEuPathDB" id="CryptoDB:Cvel_25470"/>
<feature type="compositionally biased region" description="Polar residues" evidence="1">
    <location>
        <begin position="229"/>
        <end position="238"/>
    </location>
</feature>
<name>A0A0G4H9P6_9ALVE</name>
<accession>A0A0G4H9P6</accession>